<evidence type="ECO:0000313" key="2">
    <source>
        <dbReference type="Proteomes" id="UP000195569"/>
    </source>
</evidence>
<sequence>MLLYWVLPGYLDQEKAVGPSAMQIKSESADALQAGTDGDGAQRAEKGGVSKVTLKLKKPVSLRAFFFALCMLLEQLQLRRRCES</sequence>
<evidence type="ECO:0000313" key="1">
    <source>
        <dbReference type="EMBL" id="SIT51824.1"/>
    </source>
</evidence>
<keyword evidence="2" id="KW-1185">Reference proteome</keyword>
<accession>A0A1N7SWK1</accession>
<dbReference type="EMBL" id="CYGY02000145">
    <property type="protein sequence ID" value="SIT51824.1"/>
    <property type="molecule type" value="Genomic_DNA"/>
</dbReference>
<comment type="caution">
    <text evidence="1">The sequence shown here is derived from an EMBL/GenBank/DDBJ whole genome shotgun (WGS) entry which is preliminary data.</text>
</comment>
<name>A0A1N7SWK1_9BURK</name>
<reference evidence="1" key="1">
    <citation type="submission" date="2016-12" db="EMBL/GenBank/DDBJ databases">
        <authorList>
            <person name="Moulin L."/>
        </authorList>
    </citation>
    <scope>NUCLEOTIDE SEQUENCE [LARGE SCALE GENOMIC DNA]</scope>
    <source>
        <strain evidence="1">STM 7183</strain>
    </source>
</reference>
<proteinExistence type="predicted"/>
<organism evidence="1 2">
    <name type="scientific">Paraburkholderia piptadeniae</name>
    <dbReference type="NCBI Taxonomy" id="1701573"/>
    <lineage>
        <taxon>Bacteria</taxon>
        <taxon>Pseudomonadati</taxon>
        <taxon>Pseudomonadota</taxon>
        <taxon>Betaproteobacteria</taxon>
        <taxon>Burkholderiales</taxon>
        <taxon>Burkholderiaceae</taxon>
        <taxon>Paraburkholderia</taxon>
    </lineage>
</organism>
<dbReference type="Proteomes" id="UP000195569">
    <property type="component" value="Unassembled WGS sequence"/>
</dbReference>
<dbReference type="AlphaFoldDB" id="A0A1N7SWK1"/>
<gene>
    <name evidence="1" type="ORF">BN2476_1450005</name>
</gene>
<protein>
    <submittedName>
        <fullName evidence="1">Uncharacterized protein</fullName>
    </submittedName>
</protein>